<dbReference type="EMBL" id="CP042910">
    <property type="protein sequence ID" value="QEG16098.1"/>
    <property type="molecule type" value="Genomic_DNA"/>
</dbReference>
<name>A0ABX5YK93_9PLAN</name>
<dbReference type="RefSeq" id="WP_149302573.1">
    <property type="nucleotide sequence ID" value="NZ_CP042910.1"/>
</dbReference>
<evidence type="ECO:0000313" key="2">
    <source>
        <dbReference type="Proteomes" id="UP000322887"/>
    </source>
</evidence>
<gene>
    <name evidence="1" type="ORF">GmarT_19590</name>
</gene>
<protein>
    <submittedName>
        <fullName evidence="1">Uncharacterized protein</fullName>
    </submittedName>
</protein>
<dbReference type="GeneID" id="98646570"/>
<organism evidence="1 2">
    <name type="scientific">Gimesia maris</name>
    <dbReference type="NCBI Taxonomy" id="122"/>
    <lineage>
        <taxon>Bacteria</taxon>
        <taxon>Pseudomonadati</taxon>
        <taxon>Planctomycetota</taxon>
        <taxon>Planctomycetia</taxon>
        <taxon>Planctomycetales</taxon>
        <taxon>Planctomycetaceae</taxon>
        <taxon>Gimesia</taxon>
    </lineage>
</organism>
<sequence length="166" mass="17896">MSFDVFLLSCSRTGKTNSRPNPFTGQLMEVPVMAPMDAAVAELIRKRLVELGTEVDANGSATLQLPDGGHAEINASELFCQEECTSLALNVYSNSSSMVDLIYEISNTAGFAIQAAMEDSRAIVTRPALLSSAREIFGEACVSATPDQLQTLLAEGFSDFESYRDK</sequence>
<reference evidence="1 2" key="1">
    <citation type="submission" date="2019-08" db="EMBL/GenBank/DDBJ databases">
        <title>Deep-cultivation of Planctomycetes and their phenomic and genomic characterization uncovers novel biology.</title>
        <authorList>
            <person name="Wiegand S."/>
            <person name="Jogler M."/>
            <person name="Boedeker C."/>
            <person name="Pinto D."/>
            <person name="Vollmers J."/>
            <person name="Rivas-Marin E."/>
            <person name="Kohn T."/>
            <person name="Peeters S.H."/>
            <person name="Heuer A."/>
            <person name="Rast P."/>
            <person name="Oberbeckmann S."/>
            <person name="Bunk B."/>
            <person name="Jeske O."/>
            <person name="Meyerdierks A."/>
            <person name="Storesund J.E."/>
            <person name="Kallscheuer N."/>
            <person name="Luecker S."/>
            <person name="Lage O.M."/>
            <person name="Pohl T."/>
            <person name="Merkel B.J."/>
            <person name="Hornburger P."/>
            <person name="Mueller R.-W."/>
            <person name="Bruemmer F."/>
            <person name="Labrenz M."/>
            <person name="Spormann A.M."/>
            <person name="Op den Camp H."/>
            <person name="Overmann J."/>
            <person name="Amann R."/>
            <person name="Jetten M.S.M."/>
            <person name="Mascher T."/>
            <person name="Medema M.H."/>
            <person name="Devos D.P."/>
            <person name="Kaster A.-K."/>
            <person name="Ovreas L."/>
            <person name="Rohde M."/>
            <person name="Galperin M.Y."/>
            <person name="Jogler C."/>
        </authorList>
    </citation>
    <scope>NUCLEOTIDE SEQUENCE [LARGE SCALE GENOMIC DNA]</scope>
    <source>
        <strain evidence="1 2">DSM 8797</strain>
    </source>
</reference>
<proteinExistence type="predicted"/>
<dbReference type="Proteomes" id="UP000322887">
    <property type="component" value="Chromosome"/>
</dbReference>
<accession>A0ABX5YK93</accession>
<keyword evidence="2" id="KW-1185">Reference proteome</keyword>
<evidence type="ECO:0000313" key="1">
    <source>
        <dbReference type="EMBL" id="QEG16098.1"/>
    </source>
</evidence>